<protein>
    <submittedName>
        <fullName evidence="2">Uncharacterized protein</fullName>
    </submittedName>
</protein>
<proteinExistence type="predicted"/>
<evidence type="ECO:0000313" key="2">
    <source>
        <dbReference type="EMBL" id="SSZ46367.1"/>
    </source>
</evidence>
<organism evidence="2 3">
    <name type="scientific">Bergeyella zoohelcum</name>
    <dbReference type="NCBI Taxonomy" id="1015"/>
    <lineage>
        <taxon>Bacteria</taxon>
        <taxon>Pseudomonadati</taxon>
        <taxon>Bacteroidota</taxon>
        <taxon>Flavobacteriia</taxon>
        <taxon>Flavobacteriales</taxon>
        <taxon>Weeksellaceae</taxon>
        <taxon>Bergeyella</taxon>
    </lineage>
</organism>
<evidence type="ECO:0000256" key="1">
    <source>
        <dbReference type="SAM" id="Phobius"/>
    </source>
</evidence>
<feature type="transmembrane region" description="Helical" evidence="1">
    <location>
        <begin position="98"/>
        <end position="114"/>
    </location>
</feature>
<dbReference type="EMBL" id="UFTJ01000001">
    <property type="protein sequence ID" value="SSZ46367.1"/>
    <property type="molecule type" value="Genomic_DNA"/>
</dbReference>
<feature type="transmembrane region" description="Helical" evidence="1">
    <location>
        <begin position="48"/>
        <end position="68"/>
    </location>
</feature>
<dbReference type="Proteomes" id="UP000255515">
    <property type="component" value="Unassembled WGS sequence"/>
</dbReference>
<dbReference type="AlphaFoldDB" id="A0A376BXW1"/>
<sequence length="119" mass="14090">MQLYSKTMKTFKIIFSFIYVMIFEYLIFFVLLLGAALGEILEIKKDSVLDFTIMLFFSTLCTILYIMLVKKILESWWFILPIIILSISKIYIYIHITFFNIAIINTLVGLYFLLTSKKK</sequence>
<evidence type="ECO:0000313" key="3">
    <source>
        <dbReference type="Proteomes" id="UP000255515"/>
    </source>
</evidence>
<feature type="transmembrane region" description="Helical" evidence="1">
    <location>
        <begin position="75"/>
        <end position="92"/>
    </location>
</feature>
<reference evidence="2 3" key="1">
    <citation type="submission" date="2018-06" db="EMBL/GenBank/DDBJ databases">
        <authorList>
            <consortium name="Pathogen Informatics"/>
            <person name="Doyle S."/>
        </authorList>
    </citation>
    <scope>NUCLEOTIDE SEQUENCE [LARGE SCALE GENOMIC DNA]</scope>
    <source>
        <strain evidence="2 3">NCTC11661</strain>
    </source>
</reference>
<keyword evidence="1" id="KW-1133">Transmembrane helix</keyword>
<keyword evidence="1" id="KW-0812">Transmembrane</keyword>
<gene>
    <name evidence="2" type="ORF">NCTC11661_00006</name>
</gene>
<feature type="transmembrane region" description="Helical" evidence="1">
    <location>
        <begin position="12"/>
        <end position="36"/>
    </location>
</feature>
<accession>A0A376BXW1</accession>
<name>A0A376BXW1_9FLAO</name>
<keyword evidence="1" id="KW-0472">Membrane</keyword>